<evidence type="ECO:0000256" key="8">
    <source>
        <dbReference type="ARBA" id="ARBA00022909"/>
    </source>
</evidence>
<keyword evidence="8" id="KW-0289">Folate biosynthesis</keyword>
<evidence type="ECO:0000256" key="7">
    <source>
        <dbReference type="ARBA" id="ARBA00022842"/>
    </source>
</evidence>
<protein>
    <recommendedName>
        <fullName evidence="10">Aminodeoxychorismate synthase component 1</fullName>
        <ecNumber evidence="5">2.6.1.85</ecNumber>
    </recommendedName>
    <alternativeName>
        <fullName evidence="11">4-amino-4-deoxychorismate synthase component 1</fullName>
    </alternativeName>
</protein>
<comment type="cofactor">
    <cofactor evidence="2">
        <name>Mg(2+)</name>
        <dbReference type="ChEBI" id="CHEBI:18420"/>
    </cofactor>
</comment>
<evidence type="ECO:0000259" key="13">
    <source>
        <dbReference type="Pfam" id="PF04715"/>
    </source>
</evidence>
<comment type="subunit">
    <text evidence="9">Monomer. Heterodimer consisting of two non-identical subunits: a glutamine amidotransferase subunit (PabA) and a aminodeoxychorismate synthase subunit (PabB).</text>
</comment>
<dbReference type="InterPro" id="IPR006805">
    <property type="entry name" value="Anth_synth_I_N"/>
</dbReference>
<dbReference type="Pfam" id="PF04715">
    <property type="entry name" value="Anth_synt_I_N"/>
    <property type="match status" value="1"/>
</dbReference>
<dbReference type="GO" id="GO:0000162">
    <property type="term" value="P:L-tryptophan biosynthetic process"/>
    <property type="evidence" value="ECO:0007669"/>
    <property type="project" value="TreeGrafter"/>
</dbReference>
<dbReference type="Pfam" id="PF00425">
    <property type="entry name" value="Chorismate_bind"/>
    <property type="match status" value="1"/>
</dbReference>
<sequence length="459" mass="52161">MIINKIQLPYCPDAALNYFAPLAHQPWAMLLHSGNAEHSHNRYDIIVADPIATLLTRDLNTVIQELGQQEQVSQQDPFALLQQLIDKYKTTELTDNSLPFNGGAMGIWSYDLGRRIEKLPAIATSELQFPDMAVGIYLWALIVDHQAQTVTLFSYDDVEQRLAWLQSQKIPRKNQFELTSSWNSNMTEALYHENIAHIHQYLRDGDCYQINLAQRFKAKYKGNEWNAFLTLNQSNRAPFSSFIRLPENTIISVSPERFILLDKGEIQTRPIKGTLPRLDDPEEDKIQAEKLANSPKDRAENLMIVDLLRNDIGRVAKPGTVKVPELFKVEQFPAVHHLVSTITATLAEQYCATDLLRACFPGGSITGAPKIRAMQIIEELEPHRRHGYCGAIGYISFNGNMDTNITIRTLLTYKKQIYCWAGGGIVADSQADKEYQETFDKLRLILPKLGKMDNDDRTE</sequence>
<accession>A0A379G441</accession>
<name>A0A379G441_9GAMM</name>
<evidence type="ECO:0000256" key="11">
    <source>
        <dbReference type="ARBA" id="ARBA00078907"/>
    </source>
</evidence>
<dbReference type="InterPro" id="IPR019999">
    <property type="entry name" value="Anth_synth_I-like"/>
</dbReference>
<evidence type="ECO:0000256" key="2">
    <source>
        <dbReference type="ARBA" id="ARBA00001946"/>
    </source>
</evidence>
<evidence type="ECO:0000256" key="5">
    <source>
        <dbReference type="ARBA" id="ARBA00013139"/>
    </source>
</evidence>
<dbReference type="PRINTS" id="PR00095">
    <property type="entry name" value="ANTSNTHASEI"/>
</dbReference>
<dbReference type="AlphaFoldDB" id="A0A379G441"/>
<evidence type="ECO:0000313" key="15">
    <source>
        <dbReference type="Proteomes" id="UP000255129"/>
    </source>
</evidence>
<evidence type="ECO:0000256" key="6">
    <source>
        <dbReference type="ARBA" id="ARBA00022679"/>
    </source>
</evidence>
<dbReference type="PANTHER" id="PTHR11236:SF50">
    <property type="entry name" value="AMINODEOXYCHORISMATE SYNTHASE COMPONENT 1"/>
    <property type="match status" value="1"/>
</dbReference>
<dbReference type="Gene3D" id="3.60.120.10">
    <property type="entry name" value="Anthranilate synthase"/>
    <property type="match status" value="1"/>
</dbReference>
<dbReference type="InterPro" id="IPR005801">
    <property type="entry name" value="ADC_synthase"/>
</dbReference>
<dbReference type="Proteomes" id="UP000255129">
    <property type="component" value="Unassembled WGS sequence"/>
</dbReference>
<keyword evidence="6 14" id="KW-0808">Transferase</keyword>
<dbReference type="GO" id="GO:0046654">
    <property type="term" value="P:tetrahydrofolate biosynthetic process"/>
    <property type="evidence" value="ECO:0007669"/>
    <property type="project" value="UniProtKB-ARBA"/>
</dbReference>
<dbReference type="EC" id="2.6.1.85" evidence="5"/>
<dbReference type="NCBIfam" id="NF012009">
    <property type="entry name" value="PRK15465.1"/>
    <property type="match status" value="1"/>
</dbReference>
<dbReference type="InterPro" id="IPR015890">
    <property type="entry name" value="Chorismate_C"/>
</dbReference>
<dbReference type="SUPFAM" id="SSF56322">
    <property type="entry name" value="ADC synthase"/>
    <property type="match status" value="1"/>
</dbReference>
<keyword evidence="14" id="KW-0032">Aminotransferase</keyword>
<evidence type="ECO:0000256" key="4">
    <source>
        <dbReference type="ARBA" id="ARBA00009562"/>
    </source>
</evidence>
<keyword evidence="7" id="KW-0460">Magnesium</keyword>
<dbReference type="OrthoDB" id="9803598at2"/>
<evidence type="ECO:0000256" key="3">
    <source>
        <dbReference type="ARBA" id="ARBA00005009"/>
    </source>
</evidence>
<proteinExistence type="inferred from homology"/>
<comment type="pathway">
    <text evidence="3">Cofactor biosynthesis; tetrahydrofolate biosynthesis; 4-aminobenzoate from chorismate: step 1/2.</text>
</comment>
<dbReference type="GO" id="GO:0046820">
    <property type="term" value="F:4-amino-4-deoxychorismate synthase activity"/>
    <property type="evidence" value="ECO:0007669"/>
    <property type="project" value="UniProtKB-EC"/>
</dbReference>
<evidence type="ECO:0000256" key="9">
    <source>
        <dbReference type="ARBA" id="ARBA00062013"/>
    </source>
</evidence>
<feature type="domain" description="Chorismate-utilising enzyme C-terminal" evidence="12">
    <location>
        <begin position="190"/>
        <end position="441"/>
    </location>
</feature>
<dbReference type="PANTHER" id="PTHR11236">
    <property type="entry name" value="AMINOBENZOATE/ANTHRANILATE SYNTHASE"/>
    <property type="match status" value="1"/>
</dbReference>
<evidence type="ECO:0000256" key="1">
    <source>
        <dbReference type="ARBA" id="ARBA00001000"/>
    </source>
</evidence>
<dbReference type="GO" id="GO:0046656">
    <property type="term" value="P:folic acid biosynthetic process"/>
    <property type="evidence" value="ECO:0007669"/>
    <property type="project" value="UniProtKB-KW"/>
</dbReference>
<dbReference type="FunFam" id="3.60.120.10:FF:000004">
    <property type="entry name" value="Aminodeoxychorismate synthase, component I"/>
    <property type="match status" value="1"/>
</dbReference>
<evidence type="ECO:0000256" key="10">
    <source>
        <dbReference type="ARBA" id="ARBA00070463"/>
    </source>
</evidence>
<feature type="domain" description="Anthranilate synthase component I N-terminal" evidence="13">
    <location>
        <begin position="16"/>
        <end position="152"/>
    </location>
</feature>
<dbReference type="EMBL" id="UGUA01000002">
    <property type="protein sequence ID" value="SUC35715.1"/>
    <property type="molecule type" value="Genomic_DNA"/>
</dbReference>
<comment type="similarity">
    <text evidence="4">Belongs to the anthranilate synthase component I family.</text>
</comment>
<organism evidence="14 15">
    <name type="scientific">Providencia rustigianii</name>
    <dbReference type="NCBI Taxonomy" id="158850"/>
    <lineage>
        <taxon>Bacteria</taxon>
        <taxon>Pseudomonadati</taxon>
        <taxon>Pseudomonadota</taxon>
        <taxon>Gammaproteobacteria</taxon>
        <taxon>Enterobacterales</taxon>
        <taxon>Morganellaceae</taxon>
        <taxon>Providencia</taxon>
    </lineage>
</organism>
<comment type="catalytic activity">
    <reaction evidence="1">
        <text>chorismate + L-glutamine = 4-amino-4-deoxychorismate + L-glutamate</text>
        <dbReference type="Rhea" id="RHEA:11672"/>
        <dbReference type="ChEBI" id="CHEBI:29748"/>
        <dbReference type="ChEBI" id="CHEBI:29985"/>
        <dbReference type="ChEBI" id="CHEBI:58359"/>
        <dbReference type="ChEBI" id="CHEBI:58406"/>
        <dbReference type="EC" id="2.6.1.85"/>
    </reaction>
</comment>
<evidence type="ECO:0000313" key="14">
    <source>
        <dbReference type="EMBL" id="SUC35715.1"/>
    </source>
</evidence>
<dbReference type="NCBIfam" id="TIGR00553">
    <property type="entry name" value="pabB"/>
    <property type="match status" value="1"/>
</dbReference>
<gene>
    <name evidence="14" type="primary">pabB</name>
    <name evidence="14" type="ORF">NCTC12026_02115</name>
</gene>
<dbReference type="InterPro" id="IPR005802">
    <property type="entry name" value="ADC_synth_comp_1"/>
</dbReference>
<reference evidence="14 15" key="1">
    <citation type="submission" date="2018-06" db="EMBL/GenBank/DDBJ databases">
        <authorList>
            <consortium name="Pathogen Informatics"/>
            <person name="Doyle S."/>
        </authorList>
    </citation>
    <scope>NUCLEOTIDE SEQUENCE [LARGE SCALE GENOMIC DNA]</scope>
    <source>
        <strain evidence="14 15">NCTC12026</strain>
    </source>
</reference>
<evidence type="ECO:0000259" key="12">
    <source>
        <dbReference type="Pfam" id="PF00425"/>
    </source>
</evidence>
<dbReference type="RefSeq" id="WP_006815296.1">
    <property type="nucleotide sequence ID" value="NZ_AP018946.1"/>
</dbReference>